<feature type="signal peptide" evidence="4">
    <location>
        <begin position="1"/>
        <end position="20"/>
    </location>
</feature>
<keyword evidence="6" id="KW-1185">Reference proteome</keyword>
<keyword evidence="4" id="KW-0732">Signal</keyword>
<keyword evidence="2 3" id="KW-0040">ANK repeat</keyword>
<evidence type="ECO:0000313" key="5">
    <source>
        <dbReference type="EMBL" id="MEQ2712085.1"/>
    </source>
</evidence>
<dbReference type="Pfam" id="PF12796">
    <property type="entry name" value="Ank_2"/>
    <property type="match status" value="2"/>
</dbReference>
<feature type="repeat" description="ANK" evidence="3">
    <location>
        <begin position="419"/>
        <end position="451"/>
    </location>
</feature>
<dbReference type="Pfam" id="PF00023">
    <property type="entry name" value="Ank"/>
    <property type="match status" value="1"/>
</dbReference>
<evidence type="ECO:0000256" key="4">
    <source>
        <dbReference type="SAM" id="SignalP"/>
    </source>
</evidence>
<evidence type="ECO:0000313" key="6">
    <source>
        <dbReference type="Proteomes" id="UP001482154"/>
    </source>
</evidence>
<proteinExistence type="predicted"/>
<dbReference type="RefSeq" id="WP_215719404.1">
    <property type="nucleotide sequence ID" value="NZ_JBBNIN010000037.1"/>
</dbReference>
<keyword evidence="1" id="KW-0677">Repeat</keyword>
<evidence type="ECO:0000256" key="2">
    <source>
        <dbReference type="ARBA" id="ARBA00023043"/>
    </source>
</evidence>
<evidence type="ECO:0000256" key="1">
    <source>
        <dbReference type="ARBA" id="ARBA00022737"/>
    </source>
</evidence>
<gene>
    <name evidence="5" type="ORF">AAAU51_13105</name>
</gene>
<feature type="repeat" description="ANK" evidence="3">
    <location>
        <begin position="106"/>
        <end position="138"/>
    </location>
</feature>
<dbReference type="InterPro" id="IPR002110">
    <property type="entry name" value="Ankyrin_rpt"/>
</dbReference>
<protein>
    <submittedName>
        <fullName evidence="5">Ankyrin repeat domain-containing protein</fullName>
    </submittedName>
</protein>
<name>A0ABV1IYN1_9FIRM</name>
<dbReference type="SUPFAM" id="SSF48403">
    <property type="entry name" value="Ankyrin repeat"/>
    <property type="match status" value="2"/>
</dbReference>
<dbReference type="Gene3D" id="1.25.40.20">
    <property type="entry name" value="Ankyrin repeat-containing domain"/>
    <property type="match status" value="3"/>
</dbReference>
<feature type="chain" id="PRO_5046277707" evidence="4">
    <location>
        <begin position="21"/>
        <end position="511"/>
    </location>
</feature>
<evidence type="ECO:0000256" key="3">
    <source>
        <dbReference type="PROSITE-ProRule" id="PRU00023"/>
    </source>
</evidence>
<reference evidence="5 6" key="1">
    <citation type="submission" date="2024-04" db="EMBL/GenBank/DDBJ databases">
        <title>Human intestinal bacterial collection.</title>
        <authorList>
            <person name="Pauvert C."/>
            <person name="Hitch T.C.A."/>
            <person name="Clavel T."/>
        </authorList>
    </citation>
    <scope>NUCLEOTIDE SEQUENCE [LARGE SCALE GENOMIC DNA]</scope>
    <source>
        <strain evidence="5 6">CLA-AA-H249</strain>
    </source>
</reference>
<dbReference type="SMART" id="SM00248">
    <property type="entry name" value="ANK"/>
    <property type="match status" value="8"/>
</dbReference>
<dbReference type="Proteomes" id="UP001482154">
    <property type="component" value="Unassembled WGS sequence"/>
</dbReference>
<dbReference type="EMBL" id="JBBNIN010000037">
    <property type="protein sequence ID" value="MEQ2712085.1"/>
    <property type="molecule type" value="Genomic_DNA"/>
</dbReference>
<dbReference type="PROSITE" id="PS51257">
    <property type="entry name" value="PROKAR_LIPOPROTEIN"/>
    <property type="match status" value="1"/>
</dbReference>
<dbReference type="InterPro" id="IPR036770">
    <property type="entry name" value="Ankyrin_rpt-contain_sf"/>
</dbReference>
<dbReference type="PROSITE" id="PS50088">
    <property type="entry name" value="ANK_REPEAT"/>
    <property type="match status" value="2"/>
</dbReference>
<sequence length="511" mass="57844">MKNRKKIFIIIAVLSTFCFSICGCSKDKDKDISKKQLYASICNPNMQGVKEALKNHAELAKETIKTSSKTKPLELAVREIESEKIQLQICSQLIKSGADVNEKGIDGDTNLCWAIDNDRFDLANQLLDAGADPNQKGDEITALKGTVSRISFENYNEKMDMLNRLLESGAKPDSDIISFLLNDNNSNWGMQYYFTPQILKKLEKYDGKQNISQGLRAAMNGDDHKLQKLVISDKINKKDKGQVLAFAAAHCNVDTLKIMKKQGYDFAWKDSDKVGLLQIAALCNHSSVVKYLLEQQLDSKAKADYYKVRAVDFAIVAGNLDKAKILIEKDKVNFKKNHHGKPCDVWEFILAFGDKKSFKTLESLGHQPTKEEIYDTYQNYGYEQGIKVKEDELQEIIWNGESDIARKILENKMTKGKVRKEYLLQTAVDIGDYTMVRYLVEQGADINKYVKEETENYSSTALQTACASQSQEILKYLKKHGGDSKKKDSEGRSCKKIAKDNKAVWNLELIQ</sequence>
<dbReference type="PANTHER" id="PTHR24171">
    <property type="entry name" value="ANKYRIN REPEAT DOMAIN-CONTAINING PROTEIN 39-RELATED"/>
    <property type="match status" value="1"/>
</dbReference>
<organism evidence="5 6">
    <name type="scientific">Anaerostipes amylophilus</name>
    <dbReference type="NCBI Taxonomy" id="2981779"/>
    <lineage>
        <taxon>Bacteria</taxon>
        <taxon>Bacillati</taxon>
        <taxon>Bacillota</taxon>
        <taxon>Clostridia</taxon>
        <taxon>Lachnospirales</taxon>
        <taxon>Lachnospiraceae</taxon>
        <taxon>Anaerostipes</taxon>
    </lineage>
</organism>
<comment type="caution">
    <text evidence="5">The sequence shown here is derived from an EMBL/GenBank/DDBJ whole genome shotgun (WGS) entry which is preliminary data.</text>
</comment>
<accession>A0ABV1IYN1</accession>